<comment type="caution">
    <text evidence="2">The sequence shown here is derived from an EMBL/GenBank/DDBJ whole genome shotgun (WGS) entry which is preliminary data.</text>
</comment>
<dbReference type="InParanoid" id="A0A409VWJ2"/>
<feature type="compositionally biased region" description="Basic and acidic residues" evidence="1">
    <location>
        <begin position="915"/>
        <end position="929"/>
    </location>
</feature>
<feature type="compositionally biased region" description="Low complexity" evidence="1">
    <location>
        <begin position="691"/>
        <end position="705"/>
    </location>
</feature>
<feature type="region of interest" description="Disordered" evidence="1">
    <location>
        <begin position="1270"/>
        <end position="1302"/>
    </location>
</feature>
<feature type="region of interest" description="Disordered" evidence="1">
    <location>
        <begin position="350"/>
        <end position="419"/>
    </location>
</feature>
<sequence>MPGLVAGDDSPIRVVVTPSQSSYFAGETFAVTVTFTNTRSISNSSGEAGPSRPHSYTHRRGAHSISSAPLARPPTSPGTPRSAVTPAPPRPKPTPDELPRRKGIIGKPKAKPTPTLPNGSDPLPELLEQRRKRQLAHKSLSVSISPYELEDQLHGAVATSSPGSPKALLYDSRTPTTPHIPSPLARTDALPLAASHPHARKQSILDGQFSLDILSPTTSTPPLPSSHPLSISSSYNASSSHPYGANSTSGLGSPYSPTSSASTFSLALDSISEASAAAAALASPYASSLAIGQPSIETPSNSPLFPPTENGSSNVTAIGNNRANGIVAGVGNGNTHAHTPPDGNTVYAYPPRHGQSHHHRPSPIGLGQPSSAPRGYGTAPNTPNPNNNGNNVYNVPYAPYTPKTPTTPSSNRTTSNHYLSAPHQYPKTAFTSSFPSQTSSHELILYAYAQLTGTLQLVPIAGVLPSKDQANTLNWVRRELASSERGVVGGGRMGIGMGIGAQGDGAIGSGGLTPTSAITPGRLGRHRPSHSRTASLSAAAGGLLSMLSPTSIVSTLTAPTPPGSANASGARPSPGFRNSSFSPAAPSGAATPTSARFASQGGPNGALTPSATSSALTVPDVDPEQPLPTFEVQPAMLAVDLVLGPGESRSYTYTIKLPSVLPPTFKGKSLKFSYEFVVGTCRAGSSPSMGTLSPPAATSSPASSTSISRVMKVPIRVYNHVSVERPQGPYDLLWPTARRQQARHGRSGYEEEDVKAKVVEVLKESDEVGSVLSASRSGSRSVSSPSTQLAPRLTHDSIKQYAEGLLQAAAAVQREKMEEAAQKQRLESSSAQESVSNSSPPSLSSSASSSSSSSSAAASSRSSSSSPSSSPLTSTPDHPLQQPAKTATHAPHASDDTITKTNFNAHDGGLYEDSPADRESGIRSPHEEELSSAMSSEQFRPSPSTSRSTSGTGMGNDVGERGGKQGKSRPGPLDLGRTSSEHDEMRSRERERERVDEGGLTGCREAVELLTRNPKKATYDVNKDGVRVALLTFPKTAYRLGETVMGVVEINDKSSRARVLKLSAILESHETLPSSICPPSSGRHLRRSHAEHHSSFTLNSLRTTFSLDIPSDASPAFNIGIGTSSSQYVSPPGRSPNPTSQDKGGLEWKVRLCLLVAIAPETSYKGLKGVRFKSLTREGPRGEWGSSWRATPLYAPLHKRDYKAEARLIKQQQEQAARDTQKSNSTSRSSLASSIGSPVGWGRFLVNSLIFGNSSGTQGLEKVEREYHDGDALGDDDESTQEEDEGSEDEDGNPHPRALGKRVSSFGFLGSSDARDDALGNGLGLGVDPGYDGIVPDPAGGVGVGVDYAGGKDEDWTGVRLETVECEVPVRVYPGNTAFRALDVVFDV</sequence>
<proteinExistence type="predicted"/>
<feature type="compositionally biased region" description="Low complexity" evidence="1">
    <location>
        <begin position="769"/>
        <end position="786"/>
    </location>
</feature>
<feature type="compositionally biased region" description="Polar residues" evidence="1">
    <location>
        <begin position="245"/>
        <end position="258"/>
    </location>
</feature>
<feature type="compositionally biased region" description="Low complexity" evidence="1">
    <location>
        <begin position="375"/>
        <end position="415"/>
    </location>
</feature>
<dbReference type="PANTHER" id="PTHR12507">
    <property type="entry name" value="REDUCED GROWTH PHENOTYPE 1 RGP1, YEAST -RELATED"/>
    <property type="match status" value="1"/>
</dbReference>
<feature type="region of interest" description="Disordered" evidence="1">
    <location>
        <begin position="157"/>
        <end position="181"/>
    </location>
</feature>
<protein>
    <recommendedName>
        <fullName evidence="4">Rgp1-domain-containing protein</fullName>
    </recommendedName>
</protein>
<keyword evidence="3" id="KW-1185">Reference proteome</keyword>
<feature type="compositionally biased region" description="Low complexity" evidence="1">
    <location>
        <begin position="226"/>
        <end position="240"/>
    </location>
</feature>
<feature type="compositionally biased region" description="Acidic residues" evidence="1">
    <location>
        <begin position="1272"/>
        <end position="1291"/>
    </location>
</feature>
<dbReference type="InterPro" id="IPR014848">
    <property type="entry name" value="Rgp1"/>
</dbReference>
<feature type="region of interest" description="Disordered" evidence="1">
    <location>
        <begin position="1210"/>
        <end position="1235"/>
    </location>
</feature>
<evidence type="ECO:0008006" key="4">
    <source>
        <dbReference type="Google" id="ProtNLM"/>
    </source>
</evidence>
<feature type="compositionally biased region" description="Polar residues" evidence="1">
    <location>
        <begin position="554"/>
        <end position="567"/>
    </location>
</feature>
<organism evidence="2 3">
    <name type="scientific">Panaeolus cyanescens</name>
    <dbReference type="NCBI Taxonomy" id="181874"/>
    <lineage>
        <taxon>Eukaryota</taxon>
        <taxon>Fungi</taxon>
        <taxon>Dikarya</taxon>
        <taxon>Basidiomycota</taxon>
        <taxon>Agaricomycotina</taxon>
        <taxon>Agaricomycetes</taxon>
        <taxon>Agaricomycetidae</taxon>
        <taxon>Agaricales</taxon>
        <taxon>Agaricineae</taxon>
        <taxon>Galeropsidaceae</taxon>
        <taxon>Panaeolus</taxon>
    </lineage>
</organism>
<feature type="compositionally biased region" description="Low complexity" evidence="1">
    <location>
        <begin position="828"/>
        <end position="871"/>
    </location>
</feature>
<name>A0A409VWJ2_9AGAR</name>
<dbReference type="STRING" id="181874.A0A409VWJ2"/>
<gene>
    <name evidence="2" type="ORF">CVT24_000679</name>
</gene>
<feature type="compositionally biased region" description="Low complexity" evidence="1">
    <location>
        <begin position="1223"/>
        <end position="1235"/>
    </location>
</feature>
<feature type="region of interest" description="Disordered" evidence="1">
    <location>
        <begin position="1124"/>
        <end position="1143"/>
    </location>
</feature>
<evidence type="ECO:0000256" key="1">
    <source>
        <dbReference type="SAM" id="MobiDB-lite"/>
    </source>
</evidence>
<feature type="compositionally biased region" description="Low complexity" evidence="1">
    <location>
        <begin position="940"/>
        <end position="951"/>
    </location>
</feature>
<dbReference type="Pfam" id="PF08737">
    <property type="entry name" value="Rgp1"/>
    <property type="match status" value="2"/>
</dbReference>
<feature type="region of interest" description="Disordered" evidence="1">
    <location>
        <begin position="515"/>
        <end position="535"/>
    </location>
</feature>
<feature type="compositionally biased region" description="Basic and acidic residues" evidence="1">
    <location>
        <begin position="816"/>
        <end position="826"/>
    </location>
</feature>
<dbReference type="OrthoDB" id="1918at2759"/>
<feature type="region of interest" description="Disordered" evidence="1">
    <location>
        <begin position="685"/>
        <end position="705"/>
    </location>
</feature>
<evidence type="ECO:0000313" key="2">
    <source>
        <dbReference type="EMBL" id="PPQ70636.1"/>
    </source>
</evidence>
<feature type="region of interest" description="Disordered" evidence="1">
    <location>
        <begin position="769"/>
        <end position="792"/>
    </location>
</feature>
<feature type="region of interest" description="Disordered" evidence="1">
    <location>
        <begin position="40"/>
        <end position="124"/>
    </location>
</feature>
<feature type="region of interest" description="Disordered" evidence="1">
    <location>
        <begin position="216"/>
        <end position="258"/>
    </location>
</feature>
<feature type="compositionally biased region" description="Polar residues" evidence="1">
    <location>
        <begin position="298"/>
        <end position="316"/>
    </location>
</feature>
<accession>A0A409VWJ2</accession>
<feature type="compositionally biased region" description="Basic residues" evidence="1">
    <location>
        <begin position="101"/>
        <end position="110"/>
    </location>
</feature>
<feature type="region of interest" description="Disordered" evidence="1">
    <location>
        <begin position="298"/>
        <end position="319"/>
    </location>
</feature>
<dbReference type="EMBL" id="NHTK01005946">
    <property type="protein sequence ID" value="PPQ70636.1"/>
    <property type="molecule type" value="Genomic_DNA"/>
</dbReference>
<reference evidence="2 3" key="1">
    <citation type="journal article" date="2018" name="Evol. Lett.">
        <title>Horizontal gene cluster transfer increased hallucinogenic mushroom diversity.</title>
        <authorList>
            <person name="Reynolds H.T."/>
            <person name="Vijayakumar V."/>
            <person name="Gluck-Thaler E."/>
            <person name="Korotkin H.B."/>
            <person name="Matheny P.B."/>
            <person name="Slot J.C."/>
        </authorList>
    </citation>
    <scope>NUCLEOTIDE SEQUENCE [LARGE SCALE GENOMIC DNA]</scope>
    <source>
        <strain evidence="2 3">2629</strain>
    </source>
</reference>
<evidence type="ECO:0000313" key="3">
    <source>
        <dbReference type="Proteomes" id="UP000284842"/>
    </source>
</evidence>
<dbReference type="Proteomes" id="UP000284842">
    <property type="component" value="Unassembled WGS sequence"/>
</dbReference>
<feature type="region of interest" description="Disordered" evidence="1">
    <location>
        <begin position="816"/>
        <end position="997"/>
    </location>
</feature>
<feature type="compositionally biased region" description="Low complexity" evidence="1">
    <location>
        <begin position="579"/>
        <end position="595"/>
    </location>
</feature>
<feature type="region of interest" description="Disordered" evidence="1">
    <location>
        <begin position="554"/>
        <end position="629"/>
    </location>
</feature>
<feature type="compositionally biased region" description="Polar residues" evidence="1">
    <location>
        <begin position="607"/>
        <end position="616"/>
    </location>
</feature>
<feature type="compositionally biased region" description="Basic and acidic residues" evidence="1">
    <location>
        <begin position="979"/>
        <end position="997"/>
    </location>
</feature>